<evidence type="ECO:0000313" key="9">
    <source>
        <dbReference type="Proteomes" id="UP001302349"/>
    </source>
</evidence>
<dbReference type="RefSeq" id="WP_317489829.1">
    <property type="nucleotide sequence ID" value="NZ_CP136051.1"/>
</dbReference>
<keyword evidence="9" id="KW-1185">Reference proteome</keyword>
<feature type="domain" description="SusD-like N-terminal" evidence="7">
    <location>
        <begin position="108"/>
        <end position="232"/>
    </location>
</feature>
<dbReference type="InterPro" id="IPR033985">
    <property type="entry name" value="SusD-like_N"/>
</dbReference>
<evidence type="ECO:0000256" key="2">
    <source>
        <dbReference type="ARBA" id="ARBA00006275"/>
    </source>
</evidence>
<keyword evidence="4" id="KW-0472">Membrane</keyword>
<evidence type="ECO:0000256" key="5">
    <source>
        <dbReference type="ARBA" id="ARBA00023237"/>
    </source>
</evidence>
<dbReference type="InterPro" id="IPR011990">
    <property type="entry name" value="TPR-like_helical_dom_sf"/>
</dbReference>
<reference evidence="8 9" key="1">
    <citation type="journal article" date="2023" name="Microbiol. Resour. Announc.">
        <title>Complete Genome Sequence of Imperialibacter roseus strain P4T.</title>
        <authorList>
            <person name="Tizabi D.R."/>
            <person name="Bachvaroff T."/>
            <person name="Hill R.T."/>
        </authorList>
    </citation>
    <scope>NUCLEOTIDE SEQUENCE [LARGE SCALE GENOMIC DNA]</scope>
    <source>
        <strain evidence="8 9">P4T</strain>
    </source>
</reference>
<gene>
    <name evidence="8" type="ORF">RT717_00720</name>
</gene>
<evidence type="ECO:0000313" key="8">
    <source>
        <dbReference type="EMBL" id="WOK07142.1"/>
    </source>
</evidence>
<evidence type="ECO:0000256" key="3">
    <source>
        <dbReference type="ARBA" id="ARBA00022729"/>
    </source>
</evidence>
<protein>
    <submittedName>
        <fullName evidence="8">RagB/SusD family nutrient uptake outer membrane protein</fullName>
    </submittedName>
</protein>
<comment type="subcellular location">
    <subcellularLocation>
        <location evidence="1">Cell outer membrane</location>
    </subcellularLocation>
</comment>
<dbReference type="EMBL" id="CP136051">
    <property type="protein sequence ID" value="WOK07142.1"/>
    <property type="molecule type" value="Genomic_DNA"/>
</dbReference>
<organism evidence="8 9">
    <name type="scientific">Imperialibacter roseus</name>
    <dbReference type="NCBI Taxonomy" id="1324217"/>
    <lineage>
        <taxon>Bacteria</taxon>
        <taxon>Pseudomonadati</taxon>
        <taxon>Bacteroidota</taxon>
        <taxon>Cytophagia</taxon>
        <taxon>Cytophagales</taxon>
        <taxon>Flammeovirgaceae</taxon>
        <taxon>Imperialibacter</taxon>
    </lineage>
</organism>
<dbReference type="InterPro" id="IPR012944">
    <property type="entry name" value="SusD_RagB_dom"/>
</dbReference>
<dbReference type="CDD" id="cd08977">
    <property type="entry name" value="SusD"/>
    <property type="match status" value="1"/>
</dbReference>
<evidence type="ECO:0000256" key="1">
    <source>
        <dbReference type="ARBA" id="ARBA00004442"/>
    </source>
</evidence>
<proteinExistence type="inferred from homology"/>
<evidence type="ECO:0000259" key="6">
    <source>
        <dbReference type="Pfam" id="PF07980"/>
    </source>
</evidence>
<name>A0ABZ0IQ16_9BACT</name>
<dbReference type="Pfam" id="PF07980">
    <property type="entry name" value="SusD_RagB"/>
    <property type="match status" value="1"/>
</dbReference>
<dbReference type="Gene3D" id="1.25.40.390">
    <property type="match status" value="1"/>
</dbReference>
<keyword evidence="3" id="KW-0732">Signal</keyword>
<keyword evidence="5" id="KW-0998">Cell outer membrane</keyword>
<dbReference type="Pfam" id="PF14322">
    <property type="entry name" value="SusD-like_3"/>
    <property type="match status" value="1"/>
</dbReference>
<comment type="similarity">
    <text evidence="2">Belongs to the SusD family.</text>
</comment>
<dbReference type="Proteomes" id="UP001302349">
    <property type="component" value="Chromosome"/>
</dbReference>
<evidence type="ECO:0000256" key="4">
    <source>
        <dbReference type="ARBA" id="ARBA00023136"/>
    </source>
</evidence>
<accession>A0ABZ0IQ16</accession>
<evidence type="ECO:0000259" key="7">
    <source>
        <dbReference type="Pfam" id="PF14322"/>
    </source>
</evidence>
<dbReference type="SUPFAM" id="SSF48452">
    <property type="entry name" value="TPR-like"/>
    <property type="match status" value="1"/>
</dbReference>
<sequence>MSYKMNFPQHIRQIVKKGALVLLVLVPFACQDFLDISPQGDLTQASFPQSAADALLATNAAYSTLRNWSYHSGGYPILDIMSDDARKGSNPNDQLPTLGPFDTFTFNTTADGLDRWWAALYEGVKRANVVIEKVPEIAMEQAKIDLYVAEARFLRGLFYFDLVRAWGGVPLITTLTPPLRAARASKADVYSLIEGDLSFAAGILPEKSEVATEDLGRATKGAAKALLARVYLFQGDFVKAESYALEVINSGQYDLEPDFNDAFGEAGEHGVESVFEIGARRNEGTNNGGNQYSNVQGIRGSPNRGWGFNRPSIDLMNSFENNDPRMDATIIFLGDVLGGVVTIGDGTTPDETRDANGNLIEIETYNQKVWTEGSNTITSWGHNRRIVRYADVLLMAAEALNENNKSAQALTYLNMVRARSRGGNASILPDITVTDKNQLRELIIEERRHELAMEGHRFWDLVRTGKAPEVLGPLGFVAGKHELLPIPQTEVDLSEGTLGQNPEY</sequence>
<feature type="domain" description="RagB/SusD" evidence="6">
    <location>
        <begin position="272"/>
        <end position="469"/>
    </location>
</feature>